<organism evidence="2 3">
    <name type="scientific">Phaseolus angularis</name>
    <name type="common">Azuki bean</name>
    <name type="synonym">Vigna angularis</name>
    <dbReference type="NCBI Taxonomy" id="3914"/>
    <lineage>
        <taxon>Eukaryota</taxon>
        <taxon>Viridiplantae</taxon>
        <taxon>Streptophyta</taxon>
        <taxon>Embryophyta</taxon>
        <taxon>Tracheophyta</taxon>
        <taxon>Spermatophyta</taxon>
        <taxon>Magnoliopsida</taxon>
        <taxon>eudicotyledons</taxon>
        <taxon>Gunneridae</taxon>
        <taxon>Pentapetalae</taxon>
        <taxon>rosids</taxon>
        <taxon>fabids</taxon>
        <taxon>Fabales</taxon>
        <taxon>Fabaceae</taxon>
        <taxon>Papilionoideae</taxon>
        <taxon>50 kb inversion clade</taxon>
        <taxon>NPAAA clade</taxon>
        <taxon>indigoferoid/millettioid clade</taxon>
        <taxon>Phaseoleae</taxon>
        <taxon>Vigna</taxon>
    </lineage>
</organism>
<evidence type="ECO:0000313" key="2">
    <source>
        <dbReference type="EMBL" id="KOM53274.1"/>
    </source>
</evidence>
<feature type="compositionally biased region" description="Basic residues" evidence="1">
    <location>
        <begin position="102"/>
        <end position="112"/>
    </location>
</feature>
<name>A0A0L9VF06_PHAAN</name>
<feature type="region of interest" description="Disordered" evidence="1">
    <location>
        <begin position="91"/>
        <end position="112"/>
    </location>
</feature>
<protein>
    <submittedName>
        <fullName evidence="2">Uncharacterized protein</fullName>
    </submittedName>
</protein>
<evidence type="ECO:0000313" key="3">
    <source>
        <dbReference type="Proteomes" id="UP000053144"/>
    </source>
</evidence>
<dbReference type="EMBL" id="CM003379">
    <property type="protein sequence ID" value="KOM53274.1"/>
    <property type="molecule type" value="Genomic_DNA"/>
</dbReference>
<sequence length="112" mass="12693">MLRDVWYHEVPGDRTEDRPPNEVSGDRIEDRPPNEVPGDRIKDRPPNEVPGDRIKDRPPHEMPESSIGKTNAHITLTGQITNHCGSSKLTWFRGLHPSGSRGKSKLGKKIRR</sequence>
<dbReference type="AlphaFoldDB" id="A0A0L9VF06"/>
<dbReference type="Proteomes" id="UP000053144">
    <property type="component" value="Chromosome 9"/>
</dbReference>
<feature type="compositionally biased region" description="Basic and acidic residues" evidence="1">
    <location>
        <begin position="1"/>
        <end position="63"/>
    </location>
</feature>
<dbReference type="Gramene" id="KOM53274">
    <property type="protein sequence ID" value="KOM53274"/>
    <property type="gene ID" value="LR48_Vigan09g193300"/>
</dbReference>
<gene>
    <name evidence="2" type="ORF">LR48_Vigan09g193300</name>
</gene>
<accession>A0A0L9VF06</accession>
<evidence type="ECO:0000256" key="1">
    <source>
        <dbReference type="SAM" id="MobiDB-lite"/>
    </source>
</evidence>
<proteinExistence type="predicted"/>
<reference evidence="3" key="1">
    <citation type="journal article" date="2015" name="Proc. Natl. Acad. Sci. U.S.A.">
        <title>Genome sequencing of adzuki bean (Vigna angularis) provides insight into high starch and low fat accumulation and domestication.</title>
        <authorList>
            <person name="Yang K."/>
            <person name="Tian Z."/>
            <person name="Chen C."/>
            <person name="Luo L."/>
            <person name="Zhao B."/>
            <person name="Wang Z."/>
            <person name="Yu L."/>
            <person name="Li Y."/>
            <person name="Sun Y."/>
            <person name="Li W."/>
            <person name="Chen Y."/>
            <person name="Li Y."/>
            <person name="Zhang Y."/>
            <person name="Ai D."/>
            <person name="Zhao J."/>
            <person name="Shang C."/>
            <person name="Ma Y."/>
            <person name="Wu B."/>
            <person name="Wang M."/>
            <person name="Gao L."/>
            <person name="Sun D."/>
            <person name="Zhang P."/>
            <person name="Guo F."/>
            <person name="Wang W."/>
            <person name="Li Y."/>
            <person name="Wang J."/>
            <person name="Varshney R.K."/>
            <person name="Wang J."/>
            <person name="Ling H.Q."/>
            <person name="Wan P."/>
        </authorList>
    </citation>
    <scope>NUCLEOTIDE SEQUENCE</scope>
    <source>
        <strain evidence="3">cv. Jingnong 6</strain>
    </source>
</reference>
<feature type="region of interest" description="Disordered" evidence="1">
    <location>
        <begin position="1"/>
        <end position="67"/>
    </location>
</feature>